<dbReference type="InterPro" id="IPR058988">
    <property type="entry name" value="IpaJ"/>
</dbReference>
<gene>
    <name evidence="1" type="ORF">THII_2418</name>
</gene>
<reference evidence="1 2" key="1">
    <citation type="journal article" date="2014" name="ISME J.">
        <title>Ecophysiology of Thioploca ingrica as revealed by the complete genome sequence supplemented with proteomic evidence.</title>
        <authorList>
            <person name="Kojima H."/>
            <person name="Ogura Y."/>
            <person name="Yamamoto N."/>
            <person name="Togashi T."/>
            <person name="Mori H."/>
            <person name="Watanabe T."/>
            <person name="Nemoto F."/>
            <person name="Kurokawa K."/>
            <person name="Hayashi T."/>
            <person name="Fukui M."/>
        </authorList>
    </citation>
    <scope>NUCLEOTIDE SEQUENCE [LARGE SCALE GENOMIC DNA]</scope>
</reference>
<sequence>MGETQIICVNSGAGLHMLGRGSNGDYYDPATGTLNNNWGNPDAPGFGGATGGMYEFTGLWLVLN</sequence>
<evidence type="ECO:0000313" key="1">
    <source>
        <dbReference type="EMBL" id="BAP56715.1"/>
    </source>
</evidence>
<evidence type="ECO:0000313" key="2">
    <source>
        <dbReference type="Proteomes" id="UP000031623"/>
    </source>
</evidence>
<dbReference type="AlphaFoldDB" id="A0A090AN11"/>
<accession>A0A090AN11</accession>
<dbReference type="HOGENOM" id="CLU_2866418_0_0_6"/>
<organism evidence="1 2">
    <name type="scientific">Thioploca ingrica</name>
    <dbReference type="NCBI Taxonomy" id="40754"/>
    <lineage>
        <taxon>Bacteria</taxon>
        <taxon>Pseudomonadati</taxon>
        <taxon>Pseudomonadota</taxon>
        <taxon>Gammaproteobacteria</taxon>
        <taxon>Thiotrichales</taxon>
        <taxon>Thiotrichaceae</taxon>
        <taxon>Thioploca</taxon>
    </lineage>
</organism>
<protein>
    <submittedName>
        <fullName evidence="1">Uncharacterized protein</fullName>
    </submittedName>
</protein>
<proteinExistence type="predicted"/>
<name>A0A090AN11_9GAMM</name>
<dbReference type="EMBL" id="AP014633">
    <property type="protein sequence ID" value="BAP56715.1"/>
    <property type="molecule type" value="Genomic_DNA"/>
</dbReference>
<dbReference type="Proteomes" id="UP000031623">
    <property type="component" value="Chromosome"/>
</dbReference>
<keyword evidence="2" id="KW-1185">Reference proteome</keyword>
<dbReference type="KEGG" id="tig:THII_2418"/>
<dbReference type="Pfam" id="PF25855">
    <property type="entry name" value="IpaJ_protease"/>
    <property type="match status" value="1"/>
</dbReference>